<evidence type="ECO:0000256" key="2">
    <source>
        <dbReference type="ARBA" id="ARBA00022654"/>
    </source>
</evidence>
<proteinExistence type="predicted"/>
<dbReference type="GO" id="GO:0006508">
    <property type="term" value="P:proteolysis"/>
    <property type="evidence" value="ECO:0007669"/>
    <property type="project" value="UniProtKB-KW"/>
</dbReference>
<feature type="transmembrane region" description="Helical" evidence="8">
    <location>
        <begin position="103"/>
        <end position="122"/>
    </location>
</feature>
<keyword evidence="7 8" id="KW-0472">Membrane</keyword>
<feature type="transmembrane region" description="Helical" evidence="8">
    <location>
        <begin position="41"/>
        <end position="66"/>
    </location>
</feature>
<dbReference type="GO" id="GO:0008233">
    <property type="term" value="F:peptidase activity"/>
    <property type="evidence" value="ECO:0007669"/>
    <property type="project" value="UniProtKB-KW"/>
</dbReference>
<feature type="transmembrane region" description="Helical" evidence="8">
    <location>
        <begin position="142"/>
        <end position="165"/>
    </location>
</feature>
<reference evidence="9 10" key="1">
    <citation type="submission" date="2018-06" db="EMBL/GenBank/DDBJ databases">
        <authorList>
            <consortium name="Pathogen Informatics"/>
            <person name="Doyle S."/>
        </authorList>
    </citation>
    <scope>NUCLEOTIDE SEQUENCE [LARGE SCALE GENOMIC DNA]</scope>
    <source>
        <strain evidence="9 10">NCTC10343</strain>
    </source>
</reference>
<dbReference type="SMART" id="SM00793">
    <property type="entry name" value="AgrB"/>
    <property type="match status" value="1"/>
</dbReference>
<dbReference type="GO" id="GO:0009372">
    <property type="term" value="P:quorum sensing"/>
    <property type="evidence" value="ECO:0007669"/>
    <property type="project" value="UniProtKB-KW"/>
</dbReference>
<name>A0A378XUL2_PAEPO</name>
<dbReference type="Pfam" id="PF04647">
    <property type="entry name" value="AgrB"/>
    <property type="match status" value="1"/>
</dbReference>
<dbReference type="InterPro" id="IPR006741">
    <property type="entry name" value="AgrB"/>
</dbReference>
<dbReference type="EMBL" id="UGSC01000001">
    <property type="protein sequence ID" value="SUA67588.1"/>
    <property type="molecule type" value="Genomic_DNA"/>
</dbReference>
<keyword evidence="2" id="KW-0673">Quorum sensing</keyword>
<evidence type="ECO:0000256" key="5">
    <source>
        <dbReference type="ARBA" id="ARBA00022801"/>
    </source>
</evidence>
<dbReference type="GO" id="GO:0016020">
    <property type="term" value="C:membrane"/>
    <property type="evidence" value="ECO:0007669"/>
    <property type="project" value="InterPro"/>
</dbReference>
<evidence type="ECO:0000256" key="8">
    <source>
        <dbReference type="SAM" id="Phobius"/>
    </source>
</evidence>
<accession>A0A378XUL2</accession>
<keyword evidence="1" id="KW-1003">Cell membrane</keyword>
<evidence type="ECO:0000313" key="9">
    <source>
        <dbReference type="EMBL" id="SUA67588.1"/>
    </source>
</evidence>
<feature type="transmembrane region" description="Helical" evidence="8">
    <location>
        <begin position="78"/>
        <end position="96"/>
    </location>
</feature>
<keyword evidence="3" id="KW-0645">Protease</keyword>
<evidence type="ECO:0000313" key="10">
    <source>
        <dbReference type="Proteomes" id="UP000254400"/>
    </source>
</evidence>
<evidence type="ECO:0000256" key="1">
    <source>
        <dbReference type="ARBA" id="ARBA00022475"/>
    </source>
</evidence>
<keyword evidence="5" id="KW-0378">Hydrolase</keyword>
<dbReference type="RefSeq" id="WP_019686531.1">
    <property type="nucleotide sequence ID" value="NZ_CP036496.1"/>
</dbReference>
<protein>
    <submittedName>
        <fullName evidence="9">Accessory protein regulator B</fullName>
    </submittedName>
</protein>
<organism evidence="9 10">
    <name type="scientific">Paenibacillus polymyxa</name>
    <name type="common">Bacillus polymyxa</name>
    <dbReference type="NCBI Taxonomy" id="1406"/>
    <lineage>
        <taxon>Bacteria</taxon>
        <taxon>Bacillati</taxon>
        <taxon>Bacillota</taxon>
        <taxon>Bacilli</taxon>
        <taxon>Bacillales</taxon>
        <taxon>Paenibacillaceae</taxon>
        <taxon>Paenibacillus</taxon>
    </lineage>
</organism>
<dbReference type="GeneID" id="93350131"/>
<sequence>MLERLSRRIANVLKKADPEGPGSVEVLTYIIGIKLNWFSGLVLTALFGWMLGHLVGALVAFFSFVALRKFSGGLHFKSLTVCAVFSAALFASIPLVDLRHIGTLLLTAITALVVLCVAPNNFEEINPSKIDPYLKWISLTIVLTNFIIQSPIIALSFAAQAILLLPLPILKGGERA</sequence>
<evidence type="ECO:0000256" key="4">
    <source>
        <dbReference type="ARBA" id="ARBA00022692"/>
    </source>
</evidence>
<keyword evidence="4 8" id="KW-0812">Transmembrane</keyword>
<dbReference type="Proteomes" id="UP000254400">
    <property type="component" value="Unassembled WGS sequence"/>
</dbReference>
<dbReference type="AlphaFoldDB" id="A0A378XUL2"/>
<keyword evidence="6 8" id="KW-1133">Transmembrane helix</keyword>
<gene>
    <name evidence="9" type="ORF">NCTC10343_01338</name>
</gene>
<evidence type="ECO:0000256" key="3">
    <source>
        <dbReference type="ARBA" id="ARBA00022670"/>
    </source>
</evidence>
<evidence type="ECO:0000256" key="7">
    <source>
        <dbReference type="ARBA" id="ARBA00023136"/>
    </source>
</evidence>
<evidence type="ECO:0000256" key="6">
    <source>
        <dbReference type="ARBA" id="ARBA00022989"/>
    </source>
</evidence>